<evidence type="ECO:0000256" key="1">
    <source>
        <dbReference type="ARBA" id="ARBA00022603"/>
    </source>
</evidence>
<dbReference type="Pfam" id="PF13489">
    <property type="entry name" value="Methyltransf_23"/>
    <property type="match status" value="1"/>
</dbReference>
<evidence type="ECO:0000313" key="5">
    <source>
        <dbReference type="EMBL" id="GAF98594.1"/>
    </source>
</evidence>
<dbReference type="GO" id="GO:0010420">
    <property type="term" value="F:polyprenyldihydroxybenzoate methyltransferase activity"/>
    <property type="evidence" value="ECO:0007669"/>
    <property type="project" value="InterPro"/>
</dbReference>
<evidence type="ECO:0000256" key="4">
    <source>
        <dbReference type="ARBA" id="ARBA00022691"/>
    </source>
</evidence>
<gene>
    <name evidence="5" type="ORF">S01H1_21953</name>
</gene>
<keyword evidence="1" id="KW-0489">Methyltransferase</keyword>
<dbReference type="SUPFAM" id="SSF53335">
    <property type="entry name" value="S-adenosyl-L-methionine-dependent methyltransferases"/>
    <property type="match status" value="1"/>
</dbReference>
<keyword evidence="3" id="KW-0831">Ubiquinone biosynthesis</keyword>
<proteinExistence type="predicted"/>
<dbReference type="InterPro" id="IPR010233">
    <property type="entry name" value="UbiG_MeTrfase"/>
</dbReference>
<dbReference type="PANTHER" id="PTHR43464">
    <property type="entry name" value="METHYLTRANSFERASE"/>
    <property type="match status" value="1"/>
</dbReference>
<dbReference type="GO" id="GO:0032259">
    <property type="term" value="P:methylation"/>
    <property type="evidence" value="ECO:0007669"/>
    <property type="project" value="UniProtKB-KW"/>
</dbReference>
<evidence type="ECO:0008006" key="6">
    <source>
        <dbReference type="Google" id="ProtNLM"/>
    </source>
</evidence>
<dbReference type="GO" id="GO:0061542">
    <property type="term" value="F:3-demethylubiquinol 3-O-methyltransferase activity"/>
    <property type="evidence" value="ECO:0007669"/>
    <property type="project" value="InterPro"/>
</dbReference>
<sequence length="185" mass="19793">DIGCGGGLISEPLARLGGTVTGIDPAEENIAAARLHAEGQGLAIDYRPTSVEQVAESGERFDVAVCLEVIEHVPDPAALIASCAETVRPGGLLVVSTINRTMKAYGLAIIAAENLLRWVPRGTHQWDRFVTPQELEAAFADAGLKHVRFSGLVFDPLRDRWTAGSDTDVNYIASAEKPMTTDQAR</sequence>
<keyword evidence="4" id="KW-0949">S-adenosyl-L-methionine</keyword>
<dbReference type="PANTHER" id="PTHR43464:SF19">
    <property type="entry name" value="UBIQUINONE BIOSYNTHESIS O-METHYLTRANSFERASE, MITOCHONDRIAL"/>
    <property type="match status" value="1"/>
</dbReference>
<protein>
    <recommendedName>
        <fullName evidence="6">Methyltransferase type 11 domain-containing protein</fullName>
    </recommendedName>
</protein>
<comment type="caution">
    <text evidence="5">The sequence shown here is derived from an EMBL/GenBank/DDBJ whole genome shotgun (WGS) entry which is preliminary data.</text>
</comment>
<evidence type="ECO:0000256" key="3">
    <source>
        <dbReference type="ARBA" id="ARBA00022688"/>
    </source>
</evidence>
<accession>X0TZ85</accession>
<name>X0TZ85_9ZZZZ</name>
<dbReference type="AlphaFoldDB" id="X0TZ85"/>
<dbReference type="EMBL" id="BARS01012281">
    <property type="protein sequence ID" value="GAF98594.1"/>
    <property type="molecule type" value="Genomic_DNA"/>
</dbReference>
<reference evidence="5" key="1">
    <citation type="journal article" date="2014" name="Front. Microbiol.">
        <title>High frequency of phylogenetically diverse reductive dehalogenase-homologous genes in deep subseafloor sedimentary metagenomes.</title>
        <authorList>
            <person name="Kawai M."/>
            <person name="Futagami T."/>
            <person name="Toyoda A."/>
            <person name="Takaki Y."/>
            <person name="Nishi S."/>
            <person name="Hori S."/>
            <person name="Arai W."/>
            <person name="Tsubouchi T."/>
            <person name="Morono Y."/>
            <person name="Uchiyama I."/>
            <person name="Ito T."/>
            <person name="Fujiyama A."/>
            <person name="Inagaki F."/>
            <person name="Takami H."/>
        </authorList>
    </citation>
    <scope>NUCLEOTIDE SEQUENCE</scope>
    <source>
        <strain evidence="5">Expedition CK06-06</strain>
    </source>
</reference>
<evidence type="ECO:0000256" key="2">
    <source>
        <dbReference type="ARBA" id="ARBA00022679"/>
    </source>
</evidence>
<dbReference type="InterPro" id="IPR029063">
    <property type="entry name" value="SAM-dependent_MTases_sf"/>
</dbReference>
<dbReference type="Gene3D" id="3.40.50.150">
    <property type="entry name" value="Vaccinia Virus protein VP39"/>
    <property type="match status" value="1"/>
</dbReference>
<dbReference type="CDD" id="cd02440">
    <property type="entry name" value="AdoMet_MTases"/>
    <property type="match status" value="1"/>
</dbReference>
<dbReference type="NCBIfam" id="TIGR01983">
    <property type="entry name" value="UbiG"/>
    <property type="match status" value="1"/>
</dbReference>
<organism evidence="5">
    <name type="scientific">marine sediment metagenome</name>
    <dbReference type="NCBI Taxonomy" id="412755"/>
    <lineage>
        <taxon>unclassified sequences</taxon>
        <taxon>metagenomes</taxon>
        <taxon>ecological metagenomes</taxon>
    </lineage>
</organism>
<keyword evidence="2" id="KW-0808">Transferase</keyword>
<feature type="non-terminal residue" evidence="5">
    <location>
        <position position="1"/>
    </location>
</feature>